<dbReference type="GO" id="GO:0003723">
    <property type="term" value="F:RNA binding"/>
    <property type="evidence" value="ECO:0007669"/>
    <property type="project" value="UniProtKB-UniRule"/>
</dbReference>
<sequence length="201" mass="23034">MKIARALALVRRRVGNCKLAAVSCTGRSDINLIRKPKKSYVTEMNEEHIDVINGCNKVRSRTQNEAALLALMEKTGYNMVQENGQRKFGGPPPGWEGPPPPRGCEVFVGKIPRDIYEDELVPIFERAGKIYEFRLMMEFSEYESHRAAAMARRKLIPGTFQLWGHTIQVDWADPEKEVDEETMQRHILHSCTWSTVFVEIQ</sequence>
<evidence type="ECO:0000259" key="3">
    <source>
        <dbReference type="PROSITE" id="PS50102"/>
    </source>
</evidence>
<protein>
    <submittedName>
        <fullName evidence="4">RNA-binding protein 46</fullName>
    </submittedName>
</protein>
<evidence type="ECO:0000256" key="1">
    <source>
        <dbReference type="ARBA" id="ARBA00022884"/>
    </source>
</evidence>
<keyword evidence="5" id="KW-1185">Reference proteome</keyword>
<feature type="domain" description="RRM" evidence="3">
    <location>
        <begin position="104"/>
        <end position="174"/>
    </location>
</feature>
<dbReference type="AlphaFoldDB" id="A0AAW1BAA2"/>
<dbReference type="SUPFAM" id="SSF54928">
    <property type="entry name" value="RNA-binding domain, RBD"/>
    <property type="match status" value="1"/>
</dbReference>
<proteinExistence type="predicted"/>
<comment type="caution">
    <text evidence="4">The sequence shown here is derived from an EMBL/GenBank/DDBJ whole genome shotgun (WGS) entry which is preliminary data.</text>
</comment>
<evidence type="ECO:0000313" key="4">
    <source>
        <dbReference type="EMBL" id="KAK9399065.1"/>
    </source>
</evidence>
<name>A0AAW1BAA2_CROAD</name>
<dbReference type="EMBL" id="JAOTOJ010000007">
    <property type="protein sequence ID" value="KAK9399065.1"/>
    <property type="molecule type" value="Genomic_DNA"/>
</dbReference>
<organism evidence="4 5">
    <name type="scientific">Crotalus adamanteus</name>
    <name type="common">Eastern diamondback rattlesnake</name>
    <dbReference type="NCBI Taxonomy" id="8729"/>
    <lineage>
        <taxon>Eukaryota</taxon>
        <taxon>Metazoa</taxon>
        <taxon>Chordata</taxon>
        <taxon>Craniata</taxon>
        <taxon>Vertebrata</taxon>
        <taxon>Euteleostomi</taxon>
        <taxon>Lepidosauria</taxon>
        <taxon>Squamata</taxon>
        <taxon>Bifurcata</taxon>
        <taxon>Unidentata</taxon>
        <taxon>Episquamata</taxon>
        <taxon>Toxicofera</taxon>
        <taxon>Serpentes</taxon>
        <taxon>Colubroidea</taxon>
        <taxon>Viperidae</taxon>
        <taxon>Crotalinae</taxon>
        <taxon>Crotalus</taxon>
    </lineage>
</organism>
<dbReference type="InterPro" id="IPR035979">
    <property type="entry name" value="RBD_domain_sf"/>
</dbReference>
<dbReference type="InterPro" id="IPR000504">
    <property type="entry name" value="RRM_dom"/>
</dbReference>
<dbReference type="PANTHER" id="PTHR21245">
    <property type="entry name" value="HETEROGENEOUS NUCLEAR RIBONUCLEOPROTEIN"/>
    <property type="match status" value="1"/>
</dbReference>
<dbReference type="PROSITE" id="PS50102">
    <property type="entry name" value="RRM"/>
    <property type="match status" value="1"/>
</dbReference>
<evidence type="ECO:0000256" key="2">
    <source>
        <dbReference type="PROSITE-ProRule" id="PRU00176"/>
    </source>
</evidence>
<dbReference type="Pfam" id="PF00076">
    <property type="entry name" value="RRM_1"/>
    <property type="match status" value="1"/>
</dbReference>
<accession>A0AAW1BAA2</accession>
<evidence type="ECO:0000313" key="5">
    <source>
        <dbReference type="Proteomes" id="UP001474421"/>
    </source>
</evidence>
<gene>
    <name evidence="4" type="ORF">NXF25_014034</name>
</gene>
<reference evidence="4 5" key="1">
    <citation type="journal article" date="2024" name="Proc. Natl. Acad. Sci. U.S.A.">
        <title>The genetic regulatory architecture and epigenomic basis for age-related changes in rattlesnake venom.</title>
        <authorList>
            <person name="Hogan M.P."/>
            <person name="Holding M.L."/>
            <person name="Nystrom G.S."/>
            <person name="Colston T.J."/>
            <person name="Bartlett D.A."/>
            <person name="Mason A.J."/>
            <person name="Ellsworth S.A."/>
            <person name="Rautsaw R.M."/>
            <person name="Lawrence K.C."/>
            <person name="Strickland J.L."/>
            <person name="He B."/>
            <person name="Fraser P."/>
            <person name="Margres M.J."/>
            <person name="Gilbert D.M."/>
            <person name="Gibbs H.L."/>
            <person name="Parkinson C.L."/>
            <person name="Rokyta D.R."/>
        </authorList>
    </citation>
    <scope>NUCLEOTIDE SEQUENCE [LARGE SCALE GENOMIC DNA]</scope>
    <source>
        <strain evidence="4">DRR0105</strain>
    </source>
</reference>
<dbReference type="InterPro" id="IPR012677">
    <property type="entry name" value="Nucleotide-bd_a/b_plait_sf"/>
</dbReference>
<dbReference type="SMART" id="SM00360">
    <property type="entry name" value="RRM"/>
    <property type="match status" value="1"/>
</dbReference>
<keyword evidence="1 2" id="KW-0694">RNA-binding</keyword>
<dbReference type="Proteomes" id="UP001474421">
    <property type="component" value="Unassembled WGS sequence"/>
</dbReference>
<dbReference type="Gene3D" id="3.30.70.330">
    <property type="match status" value="1"/>
</dbReference>